<dbReference type="PANTHER" id="PTHR10937">
    <property type="entry name" value="GLUCOSAMINE--FRUCTOSE-6-PHOSPHATE AMINOTRANSFERASE, ISOMERIZING"/>
    <property type="match status" value="1"/>
</dbReference>
<protein>
    <recommendedName>
        <fullName evidence="3">Glutamine--fructose-6-phosphate aminotransferase [isomerizing]</fullName>
        <ecNumber evidence="2">2.6.1.16</ecNumber>
    </recommendedName>
</protein>
<evidence type="ECO:0000256" key="6">
    <source>
        <dbReference type="ARBA" id="ARBA00022962"/>
    </source>
</evidence>
<dbReference type="PANTHER" id="PTHR10937:SF0">
    <property type="entry name" value="GLUTAMINE--FRUCTOSE-6-PHOSPHATE TRANSAMINASE (ISOMERIZING)"/>
    <property type="match status" value="1"/>
</dbReference>
<name>A0A380P2B0_WEIVI</name>
<comment type="catalytic activity">
    <reaction evidence="1">
        <text>D-fructose 6-phosphate + L-glutamine = D-glucosamine 6-phosphate + L-glutamate</text>
        <dbReference type="Rhea" id="RHEA:13237"/>
        <dbReference type="ChEBI" id="CHEBI:29985"/>
        <dbReference type="ChEBI" id="CHEBI:58359"/>
        <dbReference type="ChEBI" id="CHEBI:58725"/>
        <dbReference type="ChEBI" id="CHEBI:61527"/>
        <dbReference type="EC" id="2.6.1.16"/>
    </reaction>
</comment>
<dbReference type="InterPro" id="IPR017932">
    <property type="entry name" value="GATase_2_dom"/>
</dbReference>
<evidence type="ECO:0000313" key="8">
    <source>
        <dbReference type="EMBL" id="SUP59339.1"/>
    </source>
</evidence>
<organism evidence="8 9">
    <name type="scientific">Weissella viridescens</name>
    <name type="common">Lactobacillus viridescens</name>
    <dbReference type="NCBI Taxonomy" id="1629"/>
    <lineage>
        <taxon>Bacteria</taxon>
        <taxon>Bacillati</taxon>
        <taxon>Bacillota</taxon>
        <taxon>Bacilli</taxon>
        <taxon>Lactobacillales</taxon>
        <taxon>Lactobacillaceae</taxon>
        <taxon>Weissella</taxon>
    </lineage>
</organism>
<dbReference type="AlphaFoldDB" id="A0A380P2B0"/>
<accession>A0A380P2B0</accession>
<reference evidence="8 9" key="1">
    <citation type="submission" date="2018-06" db="EMBL/GenBank/DDBJ databases">
        <authorList>
            <consortium name="Pathogen Informatics"/>
            <person name="Doyle S."/>
        </authorList>
    </citation>
    <scope>NUCLEOTIDE SEQUENCE [LARGE SCALE GENOMIC DNA]</scope>
    <source>
        <strain evidence="8 9">NCTC13645</strain>
    </source>
</reference>
<evidence type="ECO:0000256" key="4">
    <source>
        <dbReference type="ARBA" id="ARBA00022576"/>
    </source>
</evidence>
<dbReference type="PROSITE" id="PS51278">
    <property type="entry name" value="GATASE_TYPE_2"/>
    <property type="match status" value="1"/>
</dbReference>
<evidence type="ECO:0000256" key="1">
    <source>
        <dbReference type="ARBA" id="ARBA00001031"/>
    </source>
</evidence>
<dbReference type="EC" id="2.6.1.16" evidence="2"/>
<sequence>MDQLVKEKGRVAELVDLVDRSDVSGTAGIAHTRWATHGVPSVENAHPQMSANERFTWFTTG</sequence>
<dbReference type="GO" id="GO:0006002">
    <property type="term" value="P:fructose 6-phosphate metabolic process"/>
    <property type="evidence" value="ECO:0007669"/>
    <property type="project" value="TreeGrafter"/>
</dbReference>
<dbReference type="Proteomes" id="UP000254621">
    <property type="component" value="Unassembled WGS sequence"/>
</dbReference>
<dbReference type="SUPFAM" id="SSF56235">
    <property type="entry name" value="N-terminal nucleophile aminohydrolases (Ntn hydrolases)"/>
    <property type="match status" value="1"/>
</dbReference>
<evidence type="ECO:0000313" key="9">
    <source>
        <dbReference type="Proteomes" id="UP000254621"/>
    </source>
</evidence>
<evidence type="ECO:0000259" key="7">
    <source>
        <dbReference type="PROSITE" id="PS51278"/>
    </source>
</evidence>
<evidence type="ECO:0000256" key="2">
    <source>
        <dbReference type="ARBA" id="ARBA00012916"/>
    </source>
</evidence>
<dbReference type="InterPro" id="IPR029055">
    <property type="entry name" value="Ntn_hydrolases_N"/>
</dbReference>
<dbReference type="Gene3D" id="3.60.20.10">
    <property type="entry name" value="Glutamine Phosphoribosylpyrophosphate, subunit 1, domain 1"/>
    <property type="match status" value="1"/>
</dbReference>
<keyword evidence="6" id="KW-0315">Glutamine amidotransferase</keyword>
<dbReference type="GO" id="GO:0005829">
    <property type="term" value="C:cytosol"/>
    <property type="evidence" value="ECO:0007669"/>
    <property type="project" value="TreeGrafter"/>
</dbReference>
<dbReference type="GO" id="GO:0006047">
    <property type="term" value="P:UDP-N-acetylglucosamine metabolic process"/>
    <property type="evidence" value="ECO:0007669"/>
    <property type="project" value="TreeGrafter"/>
</dbReference>
<dbReference type="EMBL" id="UHIV01000004">
    <property type="protein sequence ID" value="SUP59339.1"/>
    <property type="molecule type" value="Genomic_DNA"/>
</dbReference>
<keyword evidence="4 8" id="KW-0032">Aminotransferase</keyword>
<proteinExistence type="predicted"/>
<evidence type="ECO:0000256" key="3">
    <source>
        <dbReference type="ARBA" id="ARBA00016090"/>
    </source>
</evidence>
<dbReference type="GO" id="GO:0004360">
    <property type="term" value="F:glutamine-fructose-6-phosphate transaminase (isomerizing) activity"/>
    <property type="evidence" value="ECO:0007669"/>
    <property type="project" value="UniProtKB-EC"/>
</dbReference>
<evidence type="ECO:0000256" key="5">
    <source>
        <dbReference type="ARBA" id="ARBA00022679"/>
    </source>
</evidence>
<dbReference type="GO" id="GO:0006487">
    <property type="term" value="P:protein N-linked glycosylation"/>
    <property type="evidence" value="ECO:0007669"/>
    <property type="project" value="TreeGrafter"/>
</dbReference>
<feature type="domain" description="Glutamine amidotransferase type-2" evidence="7">
    <location>
        <begin position="1"/>
        <end position="61"/>
    </location>
</feature>
<keyword evidence="5 8" id="KW-0808">Transferase</keyword>
<gene>
    <name evidence="8" type="primary">glmS_2</name>
    <name evidence="8" type="ORF">NCTC13645_01594</name>
</gene>